<evidence type="ECO:0000259" key="3">
    <source>
        <dbReference type="PROSITE" id="PS50977"/>
    </source>
</evidence>
<dbReference type="Gene3D" id="1.10.357.10">
    <property type="entry name" value="Tetracycline Repressor, domain 2"/>
    <property type="match status" value="1"/>
</dbReference>
<sequence length="190" mass="20482">MAGRREQALDAAVRVLGSQGTRALTHRAVDAEGDLPAGTTSNYFRSRDALLSGILGRLLEQEKDAFAALAGEPHPVSADELAGRLGAMLRQLAGPARPMTLARYAIFVEAAHQKPMRLELLAWSRSLWSWAGEWLAALGSDRPEEHAREVLAFADGLLLHRLSRGGDGEFAPEASLAALLRALVEKPVDN</sequence>
<name>A0ABP6T6P2_9ACTN</name>
<dbReference type="InterPro" id="IPR041583">
    <property type="entry name" value="TetR_C_31"/>
</dbReference>
<comment type="caution">
    <text evidence="4">The sequence shown here is derived from an EMBL/GenBank/DDBJ whole genome shotgun (WGS) entry which is preliminary data.</text>
</comment>
<evidence type="ECO:0000256" key="1">
    <source>
        <dbReference type="ARBA" id="ARBA00023125"/>
    </source>
</evidence>
<gene>
    <name evidence="4" type="ORF">GCM10020369_64480</name>
</gene>
<organism evidence="4 5">
    <name type="scientific">Cryptosporangium minutisporangium</name>
    <dbReference type="NCBI Taxonomy" id="113569"/>
    <lineage>
        <taxon>Bacteria</taxon>
        <taxon>Bacillati</taxon>
        <taxon>Actinomycetota</taxon>
        <taxon>Actinomycetes</taxon>
        <taxon>Cryptosporangiales</taxon>
        <taxon>Cryptosporangiaceae</taxon>
        <taxon>Cryptosporangium</taxon>
    </lineage>
</organism>
<keyword evidence="5" id="KW-1185">Reference proteome</keyword>
<accession>A0ABP6T6P2</accession>
<dbReference type="EMBL" id="BAAAYN010000044">
    <property type="protein sequence ID" value="GAA3394567.1"/>
    <property type="molecule type" value="Genomic_DNA"/>
</dbReference>
<dbReference type="InterPro" id="IPR009057">
    <property type="entry name" value="Homeodomain-like_sf"/>
</dbReference>
<evidence type="ECO:0000313" key="4">
    <source>
        <dbReference type="EMBL" id="GAA3394567.1"/>
    </source>
</evidence>
<dbReference type="Proteomes" id="UP001501676">
    <property type="component" value="Unassembled WGS sequence"/>
</dbReference>
<evidence type="ECO:0000256" key="2">
    <source>
        <dbReference type="PROSITE-ProRule" id="PRU00335"/>
    </source>
</evidence>
<reference evidence="5" key="1">
    <citation type="journal article" date="2019" name="Int. J. Syst. Evol. Microbiol.">
        <title>The Global Catalogue of Microorganisms (GCM) 10K type strain sequencing project: providing services to taxonomists for standard genome sequencing and annotation.</title>
        <authorList>
            <consortium name="The Broad Institute Genomics Platform"/>
            <consortium name="The Broad Institute Genome Sequencing Center for Infectious Disease"/>
            <person name="Wu L."/>
            <person name="Ma J."/>
        </authorList>
    </citation>
    <scope>NUCLEOTIDE SEQUENCE [LARGE SCALE GENOMIC DNA]</scope>
    <source>
        <strain evidence="5">JCM 9458</strain>
    </source>
</reference>
<dbReference type="Pfam" id="PF17940">
    <property type="entry name" value="TetR_C_31"/>
    <property type="match status" value="1"/>
</dbReference>
<protein>
    <submittedName>
        <fullName evidence="4">TetR/AcrR family transcriptional regulator</fullName>
    </submittedName>
</protein>
<dbReference type="PROSITE" id="PS50977">
    <property type="entry name" value="HTH_TETR_2"/>
    <property type="match status" value="1"/>
</dbReference>
<feature type="domain" description="HTH tetR-type" evidence="3">
    <location>
        <begin position="2"/>
        <end position="62"/>
    </location>
</feature>
<evidence type="ECO:0000313" key="5">
    <source>
        <dbReference type="Proteomes" id="UP001501676"/>
    </source>
</evidence>
<dbReference type="RefSeq" id="WP_345732022.1">
    <property type="nucleotide sequence ID" value="NZ_BAAAYN010000044.1"/>
</dbReference>
<feature type="DNA-binding region" description="H-T-H motif" evidence="2">
    <location>
        <begin position="25"/>
        <end position="44"/>
    </location>
</feature>
<keyword evidence="1 2" id="KW-0238">DNA-binding</keyword>
<proteinExistence type="predicted"/>
<dbReference type="SUPFAM" id="SSF46689">
    <property type="entry name" value="Homeodomain-like"/>
    <property type="match status" value="1"/>
</dbReference>
<dbReference type="InterPro" id="IPR001647">
    <property type="entry name" value="HTH_TetR"/>
</dbReference>